<name>A0ABN0UP06_9PSEU</name>
<dbReference type="Pfam" id="PF12625">
    <property type="entry name" value="Arabinose_bd"/>
    <property type="match status" value="1"/>
</dbReference>
<keyword evidence="1" id="KW-0805">Transcription regulation</keyword>
<evidence type="ECO:0000256" key="1">
    <source>
        <dbReference type="ARBA" id="ARBA00023015"/>
    </source>
</evidence>
<dbReference type="SMART" id="SM00342">
    <property type="entry name" value="HTH_ARAC"/>
    <property type="match status" value="1"/>
</dbReference>
<dbReference type="Proteomes" id="UP001500416">
    <property type="component" value="Unassembled WGS sequence"/>
</dbReference>
<organism evidence="5 6">
    <name type="scientific">Saccharothrix mutabilis subsp. mutabilis</name>
    <dbReference type="NCBI Taxonomy" id="66855"/>
    <lineage>
        <taxon>Bacteria</taxon>
        <taxon>Bacillati</taxon>
        <taxon>Actinomycetota</taxon>
        <taxon>Actinomycetes</taxon>
        <taxon>Pseudonocardiales</taxon>
        <taxon>Pseudonocardiaceae</taxon>
        <taxon>Saccharothrix</taxon>
    </lineage>
</organism>
<dbReference type="RefSeq" id="WP_343938604.1">
    <property type="nucleotide sequence ID" value="NZ_BAAABU010000025.1"/>
</dbReference>
<dbReference type="SUPFAM" id="SSF46689">
    <property type="entry name" value="Homeodomain-like"/>
    <property type="match status" value="1"/>
</dbReference>
<reference evidence="5 6" key="1">
    <citation type="journal article" date="2019" name="Int. J. Syst. Evol. Microbiol.">
        <title>The Global Catalogue of Microorganisms (GCM) 10K type strain sequencing project: providing services to taxonomists for standard genome sequencing and annotation.</title>
        <authorList>
            <consortium name="The Broad Institute Genomics Platform"/>
            <consortium name="The Broad Institute Genome Sequencing Center for Infectious Disease"/>
            <person name="Wu L."/>
            <person name="Ma J."/>
        </authorList>
    </citation>
    <scope>NUCLEOTIDE SEQUENCE [LARGE SCALE GENOMIC DNA]</scope>
    <source>
        <strain evidence="5 6">JCM 3380</strain>
    </source>
</reference>
<dbReference type="Pfam" id="PF12833">
    <property type="entry name" value="HTH_18"/>
    <property type="match status" value="1"/>
</dbReference>
<evidence type="ECO:0000313" key="5">
    <source>
        <dbReference type="EMBL" id="GAA0256897.1"/>
    </source>
</evidence>
<dbReference type="PROSITE" id="PS01124">
    <property type="entry name" value="HTH_ARAC_FAMILY_2"/>
    <property type="match status" value="1"/>
</dbReference>
<feature type="domain" description="HTH araC/xylS-type" evidence="4">
    <location>
        <begin position="239"/>
        <end position="340"/>
    </location>
</feature>
<dbReference type="PANTHER" id="PTHR47894">
    <property type="entry name" value="HTH-TYPE TRANSCRIPTIONAL REGULATOR GADX"/>
    <property type="match status" value="1"/>
</dbReference>
<keyword evidence="3" id="KW-0804">Transcription</keyword>
<proteinExistence type="predicted"/>
<dbReference type="InterPro" id="IPR018060">
    <property type="entry name" value="HTH_AraC"/>
</dbReference>
<evidence type="ECO:0000313" key="6">
    <source>
        <dbReference type="Proteomes" id="UP001500416"/>
    </source>
</evidence>
<protein>
    <submittedName>
        <fullName evidence="5">AraC family transcriptional regulator</fullName>
    </submittedName>
</protein>
<evidence type="ECO:0000259" key="4">
    <source>
        <dbReference type="PROSITE" id="PS01124"/>
    </source>
</evidence>
<keyword evidence="6" id="KW-1185">Reference proteome</keyword>
<dbReference type="InterPro" id="IPR018062">
    <property type="entry name" value="HTH_AraC-typ_CS"/>
</dbReference>
<gene>
    <name evidence="5" type="ORF">GCM10010492_67260</name>
</gene>
<evidence type="ECO:0000256" key="3">
    <source>
        <dbReference type="ARBA" id="ARBA00023163"/>
    </source>
</evidence>
<dbReference type="PANTHER" id="PTHR47894:SF1">
    <property type="entry name" value="HTH-TYPE TRANSCRIPTIONAL REGULATOR VQSM"/>
    <property type="match status" value="1"/>
</dbReference>
<dbReference type="PROSITE" id="PS00041">
    <property type="entry name" value="HTH_ARAC_FAMILY_1"/>
    <property type="match status" value="1"/>
</dbReference>
<keyword evidence="2" id="KW-0238">DNA-binding</keyword>
<dbReference type="InterPro" id="IPR009057">
    <property type="entry name" value="Homeodomain-like_sf"/>
</dbReference>
<comment type="caution">
    <text evidence="5">The sequence shown here is derived from an EMBL/GenBank/DDBJ whole genome shotgun (WGS) entry which is preliminary data.</text>
</comment>
<dbReference type="PRINTS" id="PR00032">
    <property type="entry name" value="HTHARAC"/>
</dbReference>
<dbReference type="Gene3D" id="1.10.10.60">
    <property type="entry name" value="Homeodomain-like"/>
    <property type="match status" value="1"/>
</dbReference>
<sequence>MSSFAEPAVRHWDFPRGIAGVALLLRFGAEHGVPAPDLLAGSGITPARLADPTAEVDADQELRVVRNLAAHLPNAGVEVGTRYHATTFGVLGFAFLSAATVQDAVDTALRYLDLSFAFTAPTAALEHDHLVIGLHPRSLPADVSTFLVERDLAAIHTVINELAPGGAPTLSVAFTHQPPADTRPHHDTFGVHPTFATHHNRLVVDATVLRRTLPLANPETTAACEQQCRTLATRRRDRQGVTSAVRDLLRHSERFTEPMSTVARSLGLSTRTLRRRLAESGTTYQILLDQARAERATALLDQHRWSVEQIATRLGFAEAASFIHAFRRWHGTTPGDYARSRR</sequence>
<evidence type="ECO:0000256" key="2">
    <source>
        <dbReference type="ARBA" id="ARBA00023125"/>
    </source>
</evidence>
<accession>A0ABN0UP06</accession>
<dbReference type="InterPro" id="IPR020449">
    <property type="entry name" value="Tscrpt_reg_AraC-type_HTH"/>
</dbReference>
<dbReference type="EMBL" id="BAAABU010000025">
    <property type="protein sequence ID" value="GAA0256897.1"/>
    <property type="molecule type" value="Genomic_DNA"/>
</dbReference>
<dbReference type="InterPro" id="IPR032687">
    <property type="entry name" value="AraC-type_N"/>
</dbReference>